<name>A0ABQ7ILY0_9HELO</name>
<dbReference type="GeneID" id="62232898"/>
<feature type="compositionally biased region" description="Basic and acidic residues" evidence="1">
    <location>
        <begin position="32"/>
        <end position="65"/>
    </location>
</feature>
<gene>
    <name evidence="2" type="ORF">EAE98_006124</name>
</gene>
<dbReference type="EMBL" id="RCSX01000012">
    <property type="protein sequence ID" value="KAF7927742.1"/>
    <property type="molecule type" value="Genomic_DNA"/>
</dbReference>
<comment type="caution">
    <text evidence="2">The sequence shown here is derived from an EMBL/GenBank/DDBJ whole genome shotgun (WGS) entry which is preliminary data.</text>
</comment>
<evidence type="ECO:0000256" key="1">
    <source>
        <dbReference type="SAM" id="MobiDB-lite"/>
    </source>
</evidence>
<reference evidence="2 3" key="1">
    <citation type="journal article" date="2020" name="Genome Biol. Evol.">
        <title>Comparative genomics of Sclerotiniaceae.</title>
        <authorList>
            <person name="Valero Jimenez C.A."/>
            <person name="Steentjes M."/>
            <person name="Scholten O.E."/>
            <person name="Van Kan J.A.L."/>
        </authorList>
    </citation>
    <scope>NUCLEOTIDE SEQUENCE [LARGE SCALE GENOMIC DNA]</scope>
    <source>
        <strain evidence="2 3">B1</strain>
    </source>
</reference>
<dbReference type="RefSeq" id="XP_038810141.1">
    <property type="nucleotide sequence ID" value="XM_038953746.1"/>
</dbReference>
<feature type="region of interest" description="Disordered" evidence="1">
    <location>
        <begin position="1"/>
        <end position="69"/>
    </location>
</feature>
<feature type="compositionally biased region" description="Polar residues" evidence="1">
    <location>
        <begin position="1"/>
        <end position="12"/>
    </location>
</feature>
<evidence type="ECO:0000313" key="3">
    <source>
        <dbReference type="Proteomes" id="UP000783213"/>
    </source>
</evidence>
<keyword evidence="3" id="KW-1185">Reference proteome</keyword>
<protein>
    <submittedName>
        <fullName evidence="2">Uncharacterized protein</fullName>
    </submittedName>
</protein>
<accession>A0ABQ7ILY0</accession>
<dbReference type="Proteomes" id="UP000783213">
    <property type="component" value="Unassembled WGS sequence"/>
</dbReference>
<sequence>MANRHQNNSKSFRSLVPNIDMGPLLGTQRSWNDIEKAVSAEKQREEASKSPAQKAKEQHEREAKLARHARRMQNRVKIERMRGTPWDTELKATDKAAESLFNFIKAQEQARHSNKWGSKIASKLHSKATQERIEADAKQMLVLERNFDMARKAEEERWLQELGEDRSARNAKIHVESCMTSVSGLQRGGSWCEDCRYDCALAFYAEEKEQSRLRADYYRN</sequence>
<evidence type="ECO:0000313" key="2">
    <source>
        <dbReference type="EMBL" id="KAF7927742.1"/>
    </source>
</evidence>
<proteinExistence type="predicted"/>
<organism evidence="2 3">
    <name type="scientific">Botrytis deweyae</name>
    <dbReference type="NCBI Taxonomy" id="2478750"/>
    <lineage>
        <taxon>Eukaryota</taxon>
        <taxon>Fungi</taxon>
        <taxon>Dikarya</taxon>
        <taxon>Ascomycota</taxon>
        <taxon>Pezizomycotina</taxon>
        <taxon>Leotiomycetes</taxon>
        <taxon>Helotiales</taxon>
        <taxon>Sclerotiniaceae</taxon>
        <taxon>Botrytis</taxon>
    </lineage>
</organism>